<keyword evidence="4" id="KW-0472">Membrane</keyword>
<evidence type="ECO:0000313" key="7">
    <source>
        <dbReference type="Proteomes" id="UP000029692"/>
    </source>
</evidence>
<evidence type="ECO:0000256" key="4">
    <source>
        <dbReference type="SAM" id="Phobius"/>
    </source>
</evidence>
<dbReference type="GO" id="GO:0003700">
    <property type="term" value="F:DNA-binding transcription factor activity"/>
    <property type="evidence" value="ECO:0007669"/>
    <property type="project" value="InterPro"/>
</dbReference>
<dbReference type="InterPro" id="IPR018060">
    <property type="entry name" value="HTH_AraC"/>
</dbReference>
<organism evidence="6 7">
    <name type="scientific">Spirochaeta lutea</name>
    <dbReference type="NCBI Taxonomy" id="1480694"/>
    <lineage>
        <taxon>Bacteria</taxon>
        <taxon>Pseudomonadati</taxon>
        <taxon>Spirochaetota</taxon>
        <taxon>Spirochaetia</taxon>
        <taxon>Spirochaetales</taxon>
        <taxon>Spirochaetaceae</taxon>
        <taxon>Spirochaeta</taxon>
    </lineage>
</organism>
<gene>
    <name evidence="6" type="ORF">DC28_05905</name>
</gene>
<keyword evidence="7" id="KW-1185">Reference proteome</keyword>
<keyword evidence="1" id="KW-0805">Transcription regulation</keyword>
<dbReference type="Pfam" id="PF12833">
    <property type="entry name" value="HTH_18"/>
    <property type="match status" value="1"/>
</dbReference>
<dbReference type="RefSeq" id="WP_037546774.1">
    <property type="nucleotide sequence ID" value="NZ_JNUP01000048.1"/>
</dbReference>
<evidence type="ECO:0000259" key="5">
    <source>
        <dbReference type="PROSITE" id="PS01124"/>
    </source>
</evidence>
<keyword evidence="3" id="KW-0804">Transcription</keyword>
<dbReference type="PROSITE" id="PS01124">
    <property type="entry name" value="HTH_ARAC_FAMILY_2"/>
    <property type="match status" value="1"/>
</dbReference>
<evidence type="ECO:0000256" key="1">
    <source>
        <dbReference type="ARBA" id="ARBA00023015"/>
    </source>
</evidence>
<protein>
    <recommendedName>
        <fullName evidence="5">HTH araC/xylS-type domain-containing protein</fullName>
    </recommendedName>
</protein>
<dbReference type="PANTHER" id="PTHR43280">
    <property type="entry name" value="ARAC-FAMILY TRANSCRIPTIONAL REGULATOR"/>
    <property type="match status" value="1"/>
</dbReference>
<evidence type="ECO:0000313" key="6">
    <source>
        <dbReference type="EMBL" id="KGE72771.1"/>
    </source>
</evidence>
<reference evidence="6 7" key="1">
    <citation type="submission" date="2014-05" db="EMBL/GenBank/DDBJ databases">
        <title>De novo Genome Sequence of Spirocheata sp.</title>
        <authorList>
            <person name="Shivani Y."/>
            <person name="Subhash Y."/>
            <person name="Tushar L."/>
            <person name="Sasikala C."/>
            <person name="Ramana C.V."/>
        </authorList>
    </citation>
    <scope>NUCLEOTIDE SEQUENCE [LARGE SCALE GENOMIC DNA]</scope>
    <source>
        <strain evidence="6 7">JC230</strain>
    </source>
</reference>
<keyword evidence="4" id="KW-1133">Transmembrane helix</keyword>
<keyword evidence="2" id="KW-0238">DNA-binding</keyword>
<dbReference type="GO" id="GO:0043565">
    <property type="term" value="F:sequence-specific DNA binding"/>
    <property type="evidence" value="ECO:0007669"/>
    <property type="project" value="InterPro"/>
</dbReference>
<dbReference type="PROSITE" id="PS00041">
    <property type="entry name" value="HTH_ARAC_FAMILY_1"/>
    <property type="match status" value="1"/>
</dbReference>
<accession>A0A098QZ25</accession>
<dbReference type="PANTHER" id="PTHR43280:SF2">
    <property type="entry name" value="HTH-TYPE TRANSCRIPTIONAL REGULATOR EXSA"/>
    <property type="match status" value="1"/>
</dbReference>
<dbReference type="SUPFAM" id="SSF46689">
    <property type="entry name" value="Homeodomain-like"/>
    <property type="match status" value="1"/>
</dbReference>
<dbReference type="STRING" id="1480694.DC28_05905"/>
<proteinExistence type="predicted"/>
<dbReference type="SMART" id="SM00342">
    <property type="entry name" value="HTH_ARAC"/>
    <property type="match status" value="1"/>
</dbReference>
<dbReference type="EMBL" id="JNUP01000048">
    <property type="protein sequence ID" value="KGE72771.1"/>
    <property type="molecule type" value="Genomic_DNA"/>
</dbReference>
<keyword evidence="4" id="KW-0812">Transmembrane</keyword>
<name>A0A098QZ25_9SPIO</name>
<dbReference type="InterPro" id="IPR041522">
    <property type="entry name" value="CdaR_GGDEF"/>
</dbReference>
<evidence type="ECO:0000256" key="2">
    <source>
        <dbReference type="ARBA" id="ARBA00023125"/>
    </source>
</evidence>
<feature type="domain" description="HTH araC/xylS-type" evidence="5">
    <location>
        <begin position="676"/>
        <end position="775"/>
    </location>
</feature>
<dbReference type="eggNOG" id="COG2207">
    <property type="taxonomic scope" value="Bacteria"/>
</dbReference>
<dbReference type="OrthoDB" id="368621at2"/>
<dbReference type="AlphaFoldDB" id="A0A098QZ25"/>
<dbReference type="Pfam" id="PF17853">
    <property type="entry name" value="GGDEF_2"/>
    <property type="match status" value="1"/>
</dbReference>
<dbReference type="Proteomes" id="UP000029692">
    <property type="component" value="Unassembled WGS sequence"/>
</dbReference>
<comment type="caution">
    <text evidence="6">The sequence shown here is derived from an EMBL/GenBank/DDBJ whole genome shotgun (WGS) entry which is preliminary data.</text>
</comment>
<dbReference type="InterPro" id="IPR018062">
    <property type="entry name" value="HTH_AraC-typ_CS"/>
</dbReference>
<dbReference type="InterPro" id="IPR009057">
    <property type="entry name" value="Homeodomain-like_sf"/>
</dbReference>
<feature type="transmembrane region" description="Helical" evidence="4">
    <location>
        <begin position="20"/>
        <end position="42"/>
    </location>
</feature>
<dbReference type="Gene3D" id="1.10.10.60">
    <property type="entry name" value="Homeodomain-like"/>
    <property type="match status" value="2"/>
</dbReference>
<sequence>MKRRFAITQIFQHNLFIQFFLTYVGLLLIPLVLGIGVNSALVQQFQASLEENKLAVLRQTRDVIEGTIDDLEWRMFQIAGSPRLSRLITEYRTTGVQDSLLTRELVASLNTYTLYSSNLKSTFYLYLQEPPLILTPYSVYRHEDFTEDKTYFLMDGISIEDWHDRIFSRYHRREFYPVRRVTIEDFTSKPMIPYVQSLPVAPISQGTEITGAIVYLLGEDEFRSLLGNLNLPPGGWAFIADAQNQILTQEGESPLSEQGGRSLPVFQGREGLLSLSLEGTDYFLIYTTSEYGWKYAAYLPAEPVLQPVYRLQQISLLTLMGSMLISMAVASIISYRRARPLQQLLREIGDVLDSSSPGKSSGIQALGTGVQQLISQSRHLQLQLERQEAVNQGLLVNRLLHGSFRSKNEMQSFLEYLKITITENCFVAMVMSLQGFRTLDTVSMIDEMNRTKVVLKALIHNTFPGRVFLSENQEEQIALILMAEQERGGCYWSGLDDQLEGIQRDFEEIYHGRLVIGIGTPKAEILEIAASFEEAKQALQSWKPGTSRDQIYFTQDLVNPEEYYYPIELEIRLSNAVRAGDEQALEQGLATLCHENFERRKISHTRCRYLYHEVYGTYRKLRDSLSGDLAGASAAIPPEAEISGEPESLETLFQQFRTITRQLSGAKRSHNKELIQGITGYLRDRYTDPGLGLSMVASRFSITESYLSFFFKEQTGENFSNYIESLRIDQAVQLLKTTDAGIHGIAQMVGYNNDKTFRRVFKKLKGLSPSEFRQEYSQRRMV</sequence>
<evidence type="ECO:0000256" key="3">
    <source>
        <dbReference type="ARBA" id="ARBA00023163"/>
    </source>
</evidence>